<accession>Q55EA4</accession>
<dbReference type="PaxDb" id="44689-DDB0190176"/>
<dbReference type="RefSeq" id="XP_645877.1">
    <property type="nucleotide sequence ID" value="XM_640785.1"/>
</dbReference>
<gene>
    <name evidence="1" type="ORF">DDB_G0269320</name>
</gene>
<dbReference type="PANTHER" id="PTHR31550:SF2">
    <property type="entry name" value="ANKYRIN REPEAT PROTEIN-RELATED"/>
    <property type="match status" value="1"/>
</dbReference>
<organism evidence="1 2">
    <name type="scientific">Dictyostelium discoideum</name>
    <name type="common">Social amoeba</name>
    <dbReference type="NCBI Taxonomy" id="44689"/>
    <lineage>
        <taxon>Eukaryota</taxon>
        <taxon>Amoebozoa</taxon>
        <taxon>Evosea</taxon>
        <taxon>Eumycetozoa</taxon>
        <taxon>Dictyostelia</taxon>
        <taxon>Dictyosteliales</taxon>
        <taxon>Dictyosteliaceae</taxon>
        <taxon>Dictyostelium</taxon>
    </lineage>
</organism>
<proteinExistence type="predicted"/>
<dbReference type="Proteomes" id="UP000002195">
    <property type="component" value="Unassembled WGS sequence"/>
</dbReference>
<keyword evidence="2" id="KW-1185">Reference proteome</keyword>
<dbReference type="AlphaFoldDB" id="Q55EA4"/>
<dbReference type="VEuPathDB" id="AmoebaDB:DDB_G0269320"/>
<evidence type="ECO:0000313" key="2">
    <source>
        <dbReference type="Proteomes" id="UP000002195"/>
    </source>
</evidence>
<reference evidence="1 2" key="1">
    <citation type="journal article" date="2005" name="Nature">
        <title>The genome of the social amoeba Dictyostelium discoideum.</title>
        <authorList>
            <consortium name="The Dictyostelium discoideum Sequencing Consortium"/>
            <person name="Eichinger L."/>
            <person name="Pachebat J.A."/>
            <person name="Glockner G."/>
            <person name="Rajandream M.A."/>
            <person name="Sucgang R."/>
            <person name="Berriman M."/>
            <person name="Song J."/>
            <person name="Olsen R."/>
            <person name="Szafranski K."/>
            <person name="Xu Q."/>
            <person name="Tunggal B."/>
            <person name="Kummerfeld S."/>
            <person name="Madera M."/>
            <person name="Konfortov B.A."/>
            <person name="Rivero F."/>
            <person name="Bankier A.T."/>
            <person name="Lehmann R."/>
            <person name="Hamlin N."/>
            <person name="Davies R."/>
            <person name="Gaudet P."/>
            <person name="Fey P."/>
            <person name="Pilcher K."/>
            <person name="Chen G."/>
            <person name="Saunders D."/>
            <person name="Sodergren E."/>
            <person name="Davis P."/>
            <person name="Kerhornou A."/>
            <person name="Nie X."/>
            <person name="Hall N."/>
            <person name="Anjard C."/>
            <person name="Hemphill L."/>
            <person name="Bason N."/>
            <person name="Farbrother P."/>
            <person name="Desany B."/>
            <person name="Just E."/>
            <person name="Morio T."/>
            <person name="Rost R."/>
            <person name="Churcher C."/>
            <person name="Cooper J."/>
            <person name="Haydock S."/>
            <person name="van Driessche N."/>
            <person name="Cronin A."/>
            <person name="Goodhead I."/>
            <person name="Muzny D."/>
            <person name="Mourier T."/>
            <person name="Pain A."/>
            <person name="Lu M."/>
            <person name="Harper D."/>
            <person name="Lindsay R."/>
            <person name="Hauser H."/>
            <person name="James K."/>
            <person name="Quiles M."/>
            <person name="Madan Babu M."/>
            <person name="Saito T."/>
            <person name="Buchrieser C."/>
            <person name="Wardroper A."/>
            <person name="Felder M."/>
            <person name="Thangavelu M."/>
            <person name="Johnson D."/>
            <person name="Knights A."/>
            <person name="Loulseged H."/>
            <person name="Mungall K."/>
            <person name="Oliver K."/>
            <person name="Price C."/>
            <person name="Quail M.A."/>
            <person name="Urushihara H."/>
            <person name="Hernandez J."/>
            <person name="Rabbinowitsch E."/>
            <person name="Steffen D."/>
            <person name="Sanders M."/>
            <person name="Ma J."/>
            <person name="Kohara Y."/>
            <person name="Sharp S."/>
            <person name="Simmonds M."/>
            <person name="Spiegler S."/>
            <person name="Tivey A."/>
            <person name="Sugano S."/>
            <person name="White B."/>
            <person name="Walker D."/>
            <person name="Woodward J."/>
            <person name="Winckler T."/>
            <person name="Tanaka Y."/>
            <person name="Shaulsky G."/>
            <person name="Schleicher M."/>
            <person name="Weinstock G."/>
            <person name="Rosenthal A."/>
            <person name="Cox E.C."/>
            <person name="Chisholm R.L."/>
            <person name="Gibbs R."/>
            <person name="Loomis W.F."/>
            <person name="Platzer M."/>
            <person name="Kay R.R."/>
            <person name="Williams J."/>
            <person name="Dear P.H."/>
            <person name="Noegel A.A."/>
            <person name="Barrell B."/>
            <person name="Kuspa A."/>
        </authorList>
    </citation>
    <scope>NUCLEOTIDE SEQUENCE [LARGE SCALE GENOMIC DNA]</scope>
    <source>
        <strain evidence="1 2">AX4</strain>
    </source>
</reference>
<dbReference type="EMBL" id="AAFI02000005">
    <property type="protein sequence ID" value="EAL72010.1"/>
    <property type="molecule type" value="Genomic_DNA"/>
</dbReference>
<dbReference type="KEGG" id="ddi:DDB_G0269320"/>
<name>Q55EA4_DICDI</name>
<dbReference type="PANTHER" id="PTHR31550">
    <property type="entry name" value="ANKYRIN REPEAT PROTEIN-RELATED-RELATED"/>
    <property type="match status" value="1"/>
</dbReference>
<sequence length="154" mass="18562">MVGWCSYSYEKIENVEWMIKNNHLGLLKDKIKRKSNLVFSFTKLNYYNEETKINNYKYSIFNQFKQDIDNNKELFLNLLKNYSNEFQLITTTITTKTTTINNSIEYLEKISIKYNNISLYKILIENYKLEPKLSSLKYQLILDLMKFQKLFSII</sequence>
<protein>
    <submittedName>
        <fullName evidence="1">Uncharacterized protein</fullName>
    </submittedName>
</protein>
<evidence type="ECO:0000313" key="1">
    <source>
        <dbReference type="EMBL" id="EAL72010.1"/>
    </source>
</evidence>
<dbReference type="InParanoid" id="Q55EA4"/>
<comment type="caution">
    <text evidence="1">The sequence shown here is derived from an EMBL/GenBank/DDBJ whole genome shotgun (WGS) entry which is preliminary data.</text>
</comment>
<dbReference type="HOGENOM" id="CLU_1707543_0_0_1"/>
<dbReference type="GeneID" id="8616817"/>
<dbReference type="FunCoup" id="Q55EA4">
    <property type="interactions" value="5"/>
</dbReference>